<evidence type="ECO:0000256" key="1">
    <source>
        <dbReference type="ARBA" id="ARBA00004370"/>
    </source>
</evidence>
<dbReference type="InterPro" id="IPR036127">
    <property type="entry name" value="CcmE-like_sf"/>
</dbReference>
<dbReference type="OrthoDB" id="9794828at2"/>
<keyword evidence="2" id="KW-0479">Metal-binding</keyword>
<dbReference type="GO" id="GO:0020037">
    <property type="term" value="F:heme binding"/>
    <property type="evidence" value="ECO:0007669"/>
    <property type="project" value="InterPro"/>
</dbReference>
<dbReference type="SUPFAM" id="SSF82093">
    <property type="entry name" value="Heme chaperone CcmE"/>
    <property type="match status" value="1"/>
</dbReference>
<evidence type="ECO:0000256" key="2">
    <source>
        <dbReference type="ARBA" id="ARBA00022617"/>
    </source>
</evidence>
<keyword evidence="2" id="KW-0408">Iron</keyword>
<evidence type="ECO:0000256" key="5">
    <source>
        <dbReference type="SAM" id="Phobius"/>
    </source>
</evidence>
<name>L0F6S7_DESDL</name>
<protein>
    <submittedName>
        <fullName evidence="6">Cytochrome c-type biogenesis protein CcmE</fullName>
    </submittedName>
</protein>
<dbReference type="STRING" id="871963.Desdi_1144"/>
<accession>L0F6S7</accession>
<keyword evidence="5" id="KW-1133">Transmembrane helix</keyword>
<keyword evidence="2" id="KW-0349">Heme</keyword>
<keyword evidence="7" id="KW-1185">Reference proteome</keyword>
<dbReference type="Gene3D" id="2.40.50.140">
    <property type="entry name" value="Nucleic acid-binding proteins"/>
    <property type="match status" value="1"/>
</dbReference>
<dbReference type="GO" id="GO:0017003">
    <property type="term" value="P:protein-heme linkage"/>
    <property type="evidence" value="ECO:0007669"/>
    <property type="project" value="InterPro"/>
</dbReference>
<dbReference type="Pfam" id="PF03100">
    <property type="entry name" value="CcmE"/>
    <property type="match status" value="1"/>
</dbReference>
<comment type="subcellular location">
    <subcellularLocation>
        <location evidence="1">Membrane</location>
    </subcellularLocation>
</comment>
<dbReference type="EMBL" id="CP003344">
    <property type="protein sequence ID" value="AGA68658.1"/>
    <property type="molecule type" value="Genomic_DNA"/>
</dbReference>
<evidence type="ECO:0000256" key="4">
    <source>
        <dbReference type="ARBA" id="ARBA00023136"/>
    </source>
</evidence>
<keyword evidence="4 5" id="KW-0472">Membrane</keyword>
<dbReference type="HOGENOM" id="CLU_079503_3_2_9"/>
<dbReference type="InterPro" id="IPR012340">
    <property type="entry name" value="NA-bd_OB-fold"/>
</dbReference>
<keyword evidence="3" id="KW-0201">Cytochrome c-type biogenesis</keyword>
<dbReference type="GO" id="GO:0017004">
    <property type="term" value="P:cytochrome complex assembly"/>
    <property type="evidence" value="ECO:0007669"/>
    <property type="project" value="UniProtKB-KW"/>
</dbReference>
<sequence>MDLSNKKNLKVLVGTLVIVVAIAYLILSSLSTVTTAYYLKVGEALQGNIDLDKSYRIEGKIDVEKATYNTKKTPIELKFQIYDEDNPDQKLTVIFKDVKPDNFQDATGAIVEGKFQQDGTFNADILNLKCPSKYEAGEPTEYEGRVSEFLRSLGIKS</sequence>
<keyword evidence="5" id="KW-0812">Transmembrane</keyword>
<evidence type="ECO:0000313" key="6">
    <source>
        <dbReference type="EMBL" id="AGA68658.1"/>
    </source>
</evidence>
<dbReference type="KEGG" id="ddl:Desdi_1144"/>
<dbReference type="eggNOG" id="COG2332">
    <property type="taxonomic scope" value="Bacteria"/>
</dbReference>
<proteinExistence type="predicted"/>
<gene>
    <name evidence="6" type="ordered locus">Desdi_1144</name>
</gene>
<dbReference type="AlphaFoldDB" id="L0F6S7"/>
<feature type="transmembrane region" description="Helical" evidence="5">
    <location>
        <begin position="12"/>
        <end position="39"/>
    </location>
</feature>
<reference evidence="7" key="1">
    <citation type="submission" date="2012-02" db="EMBL/GenBank/DDBJ databases">
        <title>Complete sequence of Desulfitobacterium dichloroeliminans LMG P-21439.</title>
        <authorList>
            <person name="Lucas S."/>
            <person name="Han J."/>
            <person name="Lapidus A."/>
            <person name="Cheng J.-F."/>
            <person name="Goodwin L."/>
            <person name="Pitluck S."/>
            <person name="Peters L."/>
            <person name="Ovchinnikova G."/>
            <person name="Teshima H."/>
            <person name="Detter J.C."/>
            <person name="Han C."/>
            <person name="Tapia R."/>
            <person name="Land M."/>
            <person name="Hauser L."/>
            <person name="Kyrpides N."/>
            <person name="Ivanova N."/>
            <person name="Pagani I."/>
            <person name="Kruse T."/>
            <person name="de Vos W.M."/>
            <person name="Boon N."/>
            <person name="Smidt H."/>
            <person name="Woyke T."/>
        </authorList>
    </citation>
    <scope>NUCLEOTIDE SEQUENCE [LARGE SCALE GENOMIC DNA]</scope>
    <source>
        <strain evidence="7">LMG P-21439 / DCA1</strain>
    </source>
</reference>
<dbReference type="Proteomes" id="UP000010797">
    <property type="component" value="Chromosome"/>
</dbReference>
<dbReference type="RefSeq" id="WP_015261654.1">
    <property type="nucleotide sequence ID" value="NC_019903.1"/>
</dbReference>
<dbReference type="GO" id="GO:0005886">
    <property type="term" value="C:plasma membrane"/>
    <property type="evidence" value="ECO:0007669"/>
    <property type="project" value="InterPro"/>
</dbReference>
<evidence type="ECO:0000256" key="3">
    <source>
        <dbReference type="ARBA" id="ARBA00022748"/>
    </source>
</evidence>
<evidence type="ECO:0000313" key="7">
    <source>
        <dbReference type="Proteomes" id="UP000010797"/>
    </source>
</evidence>
<dbReference type="InterPro" id="IPR004329">
    <property type="entry name" value="CcmE"/>
</dbReference>
<organism evidence="6 7">
    <name type="scientific">Desulfitobacterium dichloroeliminans (strain LMG P-21439 / DCA1)</name>
    <dbReference type="NCBI Taxonomy" id="871963"/>
    <lineage>
        <taxon>Bacteria</taxon>
        <taxon>Bacillati</taxon>
        <taxon>Bacillota</taxon>
        <taxon>Clostridia</taxon>
        <taxon>Eubacteriales</taxon>
        <taxon>Desulfitobacteriaceae</taxon>
        <taxon>Desulfitobacterium</taxon>
    </lineage>
</organism>